<dbReference type="RefSeq" id="XP_033528721.1">
    <property type="nucleotide sequence ID" value="XM_033661898.1"/>
</dbReference>
<feature type="region of interest" description="Disordered" evidence="1">
    <location>
        <begin position="207"/>
        <end position="230"/>
    </location>
</feature>
<name>A0A6A6ATP8_9PLEO</name>
<gene>
    <name evidence="2" type="ORF">P153DRAFT_110128</name>
</gene>
<evidence type="ECO:0000256" key="1">
    <source>
        <dbReference type="SAM" id="MobiDB-lite"/>
    </source>
</evidence>
<feature type="region of interest" description="Disordered" evidence="1">
    <location>
        <begin position="419"/>
        <end position="452"/>
    </location>
</feature>
<reference evidence="2" key="1">
    <citation type="journal article" date="2020" name="Stud. Mycol.">
        <title>101 Dothideomycetes genomes: a test case for predicting lifestyles and emergence of pathogens.</title>
        <authorList>
            <person name="Haridas S."/>
            <person name="Albert R."/>
            <person name="Binder M."/>
            <person name="Bloem J."/>
            <person name="Labutti K."/>
            <person name="Salamov A."/>
            <person name="Andreopoulos B."/>
            <person name="Baker S."/>
            <person name="Barry K."/>
            <person name="Bills G."/>
            <person name="Bluhm B."/>
            <person name="Cannon C."/>
            <person name="Castanera R."/>
            <person name="Culley D."/>
            <person name="Daum C."/>
            <person name="Ezra D."/>
            <person name="Gonzalez J."/>
            <person name="Henrissat B."/>
            <person name="Kuo A."/>
            <person name="Liang C."/>
            <person name="Lipzen A."/>
            <person name="Lutzoni F."/>
            <person name="Magnuson J."/>
            <person name="Mondo S."/>
            <person name="Nolan M."/>
            <person name="Ohm R."/>
            <person name="Pangilinan J."/>
            <person name="Park H.-J."/>
            <person name="Ramirez L."/>
            <person name="Alfaro M."/>
            <person name="Sun H."/>
            <person name="Tritt A."/>
            <person name="Yoshinaga Y."/>
            <person name="Zwiers L.-H."/>
            <person name="Turgeon B."/>
            <person name="Goodwin S."/>
            <person name="Spatafora J."/>
            <person name="Crous P."/>
            <person name="Grigoriev I."/>
        </authorList>
    </citation>
    <scope>NUCLEOTIDE SEQUENCE</scope>
    <source>
        <strain evidence="2">CBS 119687</strain>
    </source>
</reference>
<protein>
    <submittedName>
        <fullName evidence="2">Uncharacterized protein</fullName>
    </submittedName>
</protein>
<feature type="compositionally biased region" description="Polar residues" evidence="1">
    <location>
        <begin position="436"/>
        <end position="447"/>
    </location>
</feature>
<dbReference type="OrthoDB" id="4226666at2759"/>
<organism evidence="2 3">
    <name type="scientific">Dothidotthia symphoricarpi CBS 119687</name>
    <dbReference type="NCBI Taxonomy" id="1392245"/>
    <lineage>
        <taxon>Eukaryota</taxon>
        <taxon>Fungi</taxon>
        <taxon>Dikarya</taxon>
        <taxon>Ascomycota</taxon>
        <taxon>Pezizomycotina</taxon>
        <taxon>Dothideomycetes</taxon>
        <taxon>Pleosporomycetidae</taxon>
        <taxon>Pleosporales</taxon>
        <taxon>Dothidotthiaceae</taxon>
        <taxon>Dothidotthia</taxon>
    </lineage>
</organism>
<proteinExistence type="predicted"/>
<feature type="region of interest" description="Disordered" evidence="1">
    <location>
        <begin position="343"/>
        <end position="387"/>
    </location>
</feature>
<dbReference type="PANTHER" id="PTHR35392:SF1">
    <property type="entry name" value="ZN(II)2CYS6 TRANSCRIPTION FACTOR (EUROFUNG)"/>
    <property type="match status" value="1"/>
</dbReference>
<dbReference type="InterPro" id="IPR052973">
    <property type="entry name" value="Fungal_sec-metab_reg_TF"/>
</dbReference>
<feature type="region of interest" description="Disordered" evidence="1">
    <location>
        <begin position="38"/>
        <end position="68"/>
    </location>
</feature>
<keyword evidence="3" id="KW-1185">Reference proteome</keyword>
<feature type="compositionally biased region" description="Polar residues" evidence="1">
    <location>
        <begin position="419"/>
        <end position="428"/>
    </location>
</feature>
<sequence>MSTFSQQYQFQEQPQFFDPRAFGYGQYDVLRPKTPTDSLLNHTGLSPGPLFTTPPLSRNPSQQPELPQDQLPEHMFWEDHGSLSNSPTSVRTPDPDSFEVEMLDSTLRSYYQSGNTMSTQAPQDAIPVMDTGMFLTPQGTISDQAIQAAFNATMAEAQQYQQQFNMQAYQEQQQQHQLQLQLQQQQQQQHQHHMLAIQPPHNFFDQSYTTQPPRRGPWTGQGPSRSSMVPRSGHVVFDPSTDHVNYSEFLHDVDSWTMNSTDPSYLVSPSEPMAPPLDNIFSMATQPYVQYPLVPVPYPQMQAQSPVEMRITGASPTPDAQNFVNFNASSTLFTENYITGYQLPPSSPGTSSIDQYPHSPLQQALSPQASAPSPSSSDGRVSSYQHSDPGVMITQFSIQQPNYSALQSENSLQVNFPAQGSIPETTFDASPEPESSRNGTRQLNKSGGRTLGTHLEPTVAKAAHDMRKIVACWHCVLQRDKCGPGDTCERCLKRSQRPNADCGLGCSRIKLIDLSDSFLPILVTQMHENKHLETFVTQHIQQWGNVEMTVMMTCGQHHMPRFPVKVYEFVPRGNALLVQIQYRTDPVTHERIAIEKQSPALGMVLINHSDEKRYERYINEIVEHHLDAFGEICWMEDDNDFQQRLFKLMTRVKPKSDDEANLFRDVYRLIVVTFIMSHTLTIAEETKVSTLSRMHSYGGGNSYVQNYTSPRMTNRQLKYFFSRLQRSIQNSLLNRLQQMFKSSKGCDKWLAAFLAVVGMCMALEDQQKTVHLVMATRSATEGLDPRAAQEQADVACREIDTRIHFIQQIFRWKYNRKCNPLVNPDHAWDQEVGFGDATSVSFVRQVAQLVKENSDYLQQRRVVSISPANQGQYTARLVGGFLLSFWMP</sequence>
<evidence type="ECO:0000313" key="2">
    <source>
        <dbReference type="EMBL" id="KAF2134334.1"/>
    </source>
</evidence>
<dbReference type="AlphaFoldDB" id="A0A6A6ATP8"/>
<dbReference type="Proteomes" id="UP000799771">
    <property type="component" value="Unassembled WGS sequence"/>
</dbReference>
<evidence type="ECO:0000313" key="3">
    <source>
        <dbReference type="Proteomes" id="UP000799771"/>
    </source>
</evidence>
<dbReference type="EMBL" id="ML977498">
    <property type="protein sequence ID" value="KAF2134334.1"/>
    <property type="molecule type" value="Genomic_DNA"/>
</dbReference>
<dbReference type="GeneID" id="54402330"/>
<feature type="compositionally biased region" description="Low complexity" evidence="1">
    <location>
        <begin position="359"/>
        <end position="377"/>
    </location>
</feature>
<dbReference type="PANTHER" id="PTHR35392">
    <property type="entry name" value="ZN(II)2CYS6 TRANSCRIPTION FACTOR (EUROFUNG)-RELATED-RELATED"/>
    <property type="match status" value="1"/>
</dbReference>
<accession>A0A6A6ATP8</accession>